<evidence type="ECO:0000256" key="3">
    <source>
        <dbReference type="ARBA" id="ARBA00022679"/>
    </source>
</evidence>
<keyword evidence="4 5" id="KW-0949">S-adenosyl-L-methionine</keyword>
<dbReference type="Proteomes" id="UP000494245">
    <property type="component" value="Unassembled WGS sequence"/>
</dbReference>
<evidence type="ECO:0000313" key="7">
    <source>
        <dbReference type="EMBL" id="GFK92858.1"/>
    </source>
</evidence>
<dbReference type="HAMAP" id="MF_00787">
    <property type="entry name" value="CbiD"/>
    <property type="match status" value="1"/>
</dbReference>
<dbReference type="UniPathway" id="UPA00148">
    <property type="reaction ID" value="UER00227"/>
</dbReference>
<comment type="catalytic activity">
    <reaction evidence="5">
        <text>Co-precorrin-5B + S-adenosyl-L-methionine = Co-precorrin-6A + S-adenosyl-L-homocysteine</text>
        <dbReference type="Rhea" id="RHEA:26285"/>
        <dbReference type="ChEBI" id="CHEBI:57856"/>
        <dbReference type="ChEBI" id="CHEBI:59789"/>
        <dbReference type="ChEBI" id="CHEBI:60063"/>
        <dbReference type="ChEBI" id="CHEBI:60064"/>
        <dbReference type="EC" id="2.1.1.195"/>
    </reaction>
</comment>
<keyword evidence="1 5" id="KW-0169">Cobalamin biosynthesis</keyword>
<keyword evidence="2 5" id="KW-0489">Methyltransferase</keyword>
<dbReference type="SUPFAM" id="SSF111342">
    <property type="entry name" value="CbiD-like"/>
    <property type="match status" value="1"/>
</dbReference>
<dbReference type="PANTHER" id="PTHR35863">
    <property type="entry name" value="COBALT-PRECORRIN-5B C(1)-METHYLTRANSFERASE"/>
    <property type="match status" value="1"/>
</dbReference>
<evidence type="ECO:0000256" key="1">
    <source>
        <dbReference type="ARBA" id="ARBA00022573"/>
    </source>
</evidence>
<dbReference type="GO" id="GO:0019251">
    <property type="term" value="P:anaerobic cobalamin biosynthetic process"/>
    <property type="evidence" value="ECO:0007669"/>
    <property type="project" value="UniProtKB-UniRule"/>
</dbReference>
<dbReference type="Pfam" id="PF01888">
    <property type="entry name" value="CbiD"/>
    <property type="match status" value="2"/>
</dbReference>
<sequence>MSRRHHQGAPRQGFTTGSAAAAAARAALTLLLTGRALETADIPLPPGAGAAIPKGARPDARPDDPDDARLADTGAGRLVVPVDRTGLAGRTAWAEVVKDGGDDPDATHGARIRCVASLEPGAETSVIVEGGSGVGRVTLPGLPVPVGRAAINPAPLAQIEAAAREALAEAGADAKGFTGEGADDGHGAVAGPGAGTGRTGLVRLTVEVAHGEELARRTLNPRLGITGGISILGTQGVVKPFSHAAWQATIDSGLAVARASGDKTAALSTGRRSERLLMARRPELPERAFVQAADFFAHSLGEAARLGFEEIVWGCFFGKLAKMAQGQAYTHARSGDTDFALLARLAREAGADPASARAVAAANTARHALEIVPGELRGAFAARVLERALEAARGFLEAGARRAGNAPRVGIVCFGFDEGLLVEGYSS</sequence>
<proteinExistence type="inferred from homology"/>
<dbReference type="Gene3D" id="3.30.2110.10">
    <property type="entry name" value="CbiD-like"/>
    <property type="match status" value="1"/>
</dbReference>
<keyword evidence="8" id="KW-1185">Reference proteome</keyword>
<comment type="caution">
    <text evidence="7">The sequence shown here is derived from an EMBL/GenBank/DDBJ whole genome shotgun (WGS) entry which is preliminary data.</text>
</comment>
<evidence type="ECO:0000313" key="8">
    <source>
        <dbReference type="Proteomes" id="UP000494245"/>
    </source>
</evidence>
<gene>
    <name evidence="5 7" type="primary">cbiD</name>
    <name evidence="7" type="ORF">NNJEOMEG_00686</name>
</gene>
<accession>A0A6V8LR93</accession>
<evidence type="ECO:0000256" key="5">
    <source>
        <dbReference type="HAMAP-Rule" id="MF_00787"/>
    </source>
</evidence>
<feature type="region of interest" description="Disordered" evidence="6">
    <location>
        <begin position="175"/>
        <end position="194"/>
    </location>
</feature>
<comment type="pathway">
    <text evidence="5">Cofactor biosynthesis; adenosylcobalamin biosynthesis; cob(II)yrinate a,c-diamide from sirohydrochlorin (anaerobic route): step 6/10.</text>
</comment>
<evidence type="ECO:0000256" key="6">
    <source>
        <dbReference type="SAM" id="MobiDB-lite"/>
    </source>
</evidence>
<dbReference type="NCBIfam" id="TIGR00312">
    <property type="entry name" value="cbiD"/>
    <property type="match status" value="1"/>
</dbReference>
<name>A0A6V8LR93_9BACT</name>
<dbReference type="InterPro" id="IPR036074">
    <property type="entry name" value="CbiD_sf"/>
</dbReference>
<feature type="compositionally biased region" description="Low complexity" evidence="6">
    <location>
        <begin position="42"/>
        <end position="55"/>
    </location>
</feature>
<protein>
    <recommendedName>
        <fullName evidence="5">Cobalt-precorrin-5B C(1)-methyltransferase</fullName>
        <ecNumber evidence="5">2.1.1.195</ecNumber>
    </recommendedName>
    <alternativeName>
        <fullName evidence="5">Cobalt-precorrin-6A synthase</fullName>
    </alternativeName>
</protein>
<comment type="similarity">
    <text evidence="5">Belongs to the CbiD family.</text>
</comment>
<dbReference type="PANTHER" id="PTHR35863:SF1">
    <property type="entry name" value="COBALT-PRECORRIN-5B C(1)-METHYLTRANSFERASE"/>
    <property type="match status" value="1"/>
</dbReference>
<dbReference type="EC" id="2.1.1.195" evidence="5"/>
<dbReference type="EMBL" id="BLTE01000002">
    <property type="protein sequence ID" value="GFK92858.1"/>
    <property type="molecule type" value="Genomic_DNA"/>
</dbReference>
<keyword evidence="3 5" id="KW-0808">Transferase</keyword>
<dbReference type="AlphaFoldDB" id="A0A6V8LR93"/>
<reference evidence="7 8" key="1">
    <citation type="submission" date="2020-04" db="EMBL/GenBank/DDBJ databases">
        <authorList>
            <consortium name="Desulfovibrio sp. FSS-1 genome sequencing consortium"/>
            <person name="Shimoshige H."/>
            <person name="Kobayashi H."/>
            <person name="Maekawa T."/>
        </authorList>
    </citation>
    <scope>NUCLEOTIDE SEQUENCE [LARGE SCALE GENOMIC DNA]</scope>
    <source>
        <strain evidence="7 8">SIID29052-01</strain>
    </source>
</reference>
<evidence type="ECO:0000256" key="2">
    <source>
        <dbReference type="ARBA" id="ARBA00022603"/>
    </source>
</evidence>
<dbReference type="GO" id="GO:0032259">
    <property type="term" value="P:methylation"/>
    <property type="evidence" value="ECO:0007669"/>
    <property type="project" value="UniProtKB-KW"/>
</dbReference>
<dbReference type="GO" id="GO:0008168">
    <property type="term" value="F:methyltransferase activity"/>
    <property type="evidence" value="ECO:0007669"/>
    <property type="project" value="UniProtKB-UniRule"/>
</dbReference>
<feature type="region of interest" description="Disordered" evidence="6">
    <location>
        <begin position="42"/>
        <end position="75"/>
    </location>
</feature>
<reference evidence="7 8" key="2">
    <citation type="submission" date="2020-05" db="EMBL/GenBank/DDBJ databases">
        <title>Draft genome sequence of Desulfovibrio sp. strainFSS-1.</title>
        <authorList>
            <person name="Shimoshige H."/>
            <person name="Kobayashi H."/>
            <person name="Maekawa T."/>
        </authorList>
    </citation>
    <scope>NUCLEOTIDE SEQUENCE [LARGE SCALE GENOMIC DNA]</scope>
    <source>
        <strain evidence="7 8">SIID29052-01</strain>
    </source>
</reference>
<evidence type="ECO:0000256" key="4">
    <source>
        <dbReference type="ARBA" id="ARBA00022691"/>
    </source>
</evidence>
<dbReference type="RefSeq" id="WP_173081325.1">
    <property type="nucleotide sequence ID" value="NZ_BLTE01000002.1"/>
</dbReference>
<comment type="function">
    <text evidence="5">Catalyzes the methylation of C-1 in cobalt-precorrin-5B to form cobalt-precorrin-6A.</text>
</comment>
<dbReference type="InterPro" id="IPR002748">
    <property type="entry name" value="CbiD"/>
</dbReference>
<organism evidence="7 8">
    <name type="scientific">Fundidesulfovibrio magnetotacticus</name>
    <dbReference type="NCBI Taxonomy" id="2730080"/>
    <lineage>
        <taxon>Bacteria</taxon>
        <taxon>Pseudomonadati</taxon>
        <taxon>Thermodesulfobacteriota</taxon>
        <taxon>Desulfovibrionia</taxon>
        <taxon>Desulfovibrionales</taxon>
        <taxon>Desulfovibrionaceae</taxon>
        <taxon>Fundidesulfovibrio</taxon>
    </lineage>
</organism>
<feature type="compositionally biased region" description="Basic and acidic residues" evidence="6">
    <location>
        <begin position="56"/>
        <end position="70"/>
    </location>
</feature>